<dbReference type="SUPFAM" id="SSF50129">
    <property type="entry name" value="GroES-like"/>
    <property type="match status" value="1"/>
</dbReference>
<dbReference type="PANTHER" id="PTHR43401:SF2">
    <property type="entry name" value="L-THREONINE 3-DEHYDROGENASE"/>
    <property type="match status" value="1"/>
</dbReference>
<dbReference type="InterPro" id="IPR050129">
    <property type="entry name" value="Zn_alcohol_dh"/>
</dbReference>
<keyword evidence="6" id="KW-1185">Reference proteome</keyword>
<gene>
    <name evidence="5" type="ORF">ACIBP5_24725</name>
</gene>
<evidence type="ECO:0000313" key="6">
    <source>
        <dbReference type="Proteomes" id="UP001612928"/>
    </source>
</evidence>
<evidence type="ECO:0000313" key="5">
    <source>
        <dbReference type="EMBL" id="MFI7443188.1"/>
    </source>
</evidence>
<proteinExistence type="predicted"/>
<name>A0ABW8A9Y8_9ACTN</name>
<evidence type="ECO:0000259" key="4">
    <source>
        <dbReference type="Pfam" id="PF08240"/>
    </source>
</evidence>
<dbReference type="EMBL" id="JBITMB010000005">
    <property type="protein sequence ID" value="MFI7443188.1"/>
    <property type="molecule type" value="Genomic_DNA"/>
</dbReference>
<dbReference type="InterPro" id="IPR011032">
    <property type="entry name" value="GroES-like_sf"/>
</dbReference>
<feature type="domain" description="Alcohol dehydrogenase-like N-terminal" evidence="4">
    <location>
        <begin position="26"/>
        <end position="131"/>
    </location>
</feature>
<dbReference type="Gene3D" id="3.40.50.720">
    <property type="entry name" value="NAD(P)-binding Rossmann-like Domain"/>
    <property type="match status" value="1"/>
</dbReference>
<dbReference type="Proteomes" id="UP001612928">
    <property type="component" value="Unassembled WGS sequence"/>
</dbReference>
<dbReference type="Pfam" id="PF08240">
    <property type="entry name" value="ADH_N"/>
    <property type="match status" value="1"/>
</dbReference>
<dbReference type="SUPFAM" id="SSF51735">
    <property type="entry name" value="NAD(P)-binding Rossmann-fold domains"/>
    <property type="match status" value="1"/>
</dbReference>
<evidence type="ECO:0000256" key="1">
    <source>
        <dbReference type="ARBA" id="ARBA00001947"/>
    </source>
</evidence>
<dbReference type="InterPro" id="IPR036291">
    <property type="entry name" value="NAD(P)-bd_dom_sf"/>
</dbReference>
<comment type="cofactor">
    <cofactor evidence="1">
        <name>Zn(2+)</name>
        <dbReference type="ChEBI" id="CHEBI:29105"/>
    </cofactor>
</comment>
<dbReference type="CDD" id="cd08236">
    <property type="entry name" value="sugar_DH"/>
    <property type="match status" value="1"/>
</dbReference>
<protein>
    <submittedName>
        <fullName evidence="5">Galactitol-1-phosphate 5-dehydrogenase</fullName>
    </submittedName>
</protein>
<dbReference type="PANTHER" id="PTHR43401">
    <property type="entry name" value="L-THREONINE 3-DEHYDROGENASE"/>
    <property type="match status" value="1"/>
</dbReference>
<evidence type="ECO:0000256" key="2">
    <source>
        <dbReference type="ARBA" id="ARBA00023002"/>
    </source>
</evidence>
<dbReference type="Gene3D" id="3.90.180.10">
    <property type="entry name" value="Medium-chain alcohol dehydrogenases, catalytic domain"/>
    <property type="match status" value="1"/>
</dbReference>
<evidence type="ECO:0000259" key="3">
    <source>
        <dbReference type="Pfam" id="PF00107"/>
    </source>
</evidence>
<organism evidence="5 6">
    <name type="scientific">Nonomuraea indica</name>
    <dbReference type="NCBI Taxonomy" id="1581193"/>
    <lineage>
        <taxon>Bacteria</taxon>
        <taxon>Bacillati</taxon>
        <taxon>Actinomycetota</taxon>
        <taxon>Actinomycetes</taxon>
        <taxon>Streptosporangiales</taxon>
        <taxon>Streptosporangiaceae</taxon>
        <taxon>Nonomuraea</taxon>
    </lineage>
</organism>
<reference evidence="5 6" key="1">
    <citation type="submission" date="2024-10" db="EMBL/GenBank/DDBJ databases">
        <title>The Natural Products Discovery Center: Release of the First 8490 Sequenced Strains for Exploring Actinobacteria Biosynthetic Diversity.</title>
        <authorList>
            <person name="Kalkreuter E."/>
            <person name="Kautsar S.A."/>
            <person name="Yang D."/>
            <person name="Bader C.D."/>
            <person name="Teijaro C.N."/>
            <person name="Fluegel L."/>
            <person name="Davis C.M."/>
            <person name="Simpson J.R."/>
            <person name="Lauterbach L."/>
            <person name="Steele A.D."/>
            <person name="Gui C."/>
            <person name="Meng S."/>
            <person name="Li G."/>
            <person name="Viehrig K."/>
            <person name="Ye F."/>
            <person name="Su P."/>
            <person name="Kiefer A.F."/>
            <person name="Nichols A."/>
            <person name="Cepeda A.J."/>
            <person name="Yan W."/>
            <person name="Fan B."/>
            <person name="Jiang Y."/>
            <person name="Adhikari A."/>
            <person name="Zheng C.-J."/>
            <person name="Schuster L."/>
            <person name="Cowan T.M."/>
            <person name="Smanski M.J."/>
            <person name="Chevrette M.G."/>
            <person name="De Carvalho L.P.S."/>
            <person name="Shen B."/>
        </authorList>
    </citation>
    <scope>NUCLEOTIDE SEQUENCE [LARGE SCALE GENOMIC DNA]</scope>
    <source>
        <strain evidence="5 6">NPDC049503</strain>
    </source>
</reference>
<comment type="caution">
    <text evidence="5">The sequence shown here is derived from an EMBL/GenBank/DDBJ whole genome shotgun (WGS) entry which is preliminary data.</text>
</comment>
<dbReference type="RefSeq" id="WP_397023280.1">
    <property type="nucleotide sequence ID" value="NZ_JBITMB010000005.1"/>
</dbReference>
<sequence length="364" mass="38644">MKAAVLKAPNVLDYTDVPDPEPFGERPVLVRVGGVGVCGSDLLRYARGTAYHYPLVLGHEMSALVERAPAGSRFAPGDKVAVFPLLPRHDDPLTQVGEWALSSGYDYFGSRRDGGMAELLWVPETNLIPVPADVPLLHAAVVEPAAVALHGVLKLRVPASGTALVIGAGPIGALAAQWLRLLGWTRVLVADVDERKRQVMTQLGFETVDAAADTVETVLALTGGTGADAVVEAGGLPQTFTQALEAAGPQGQVLVLGDLKGDVTIPRELISSLIRRELTVLGTWNSKITPVGRNEWTMVVSHLHRGSLQAAPLISHTPPLDDAPVVLAAMAERHMWTNKVVFAVADEARREAGVPASPRERNGT</sequence>
<dbReference type="InterPro" id="IPR013149">
    <property type="entry name" value="ADH-like_C"/>
</dbReference>
<keyword evidence="2" id="KW-0560">Oxidoreductase</keyword>
<feature type="domain" description="Alcohol dehydrogenase-like C-terminal" evidence="3">
    <location>
        <begin position="170"/>
        <end position="301"/>
    </location>
</feature>
<dbReference type="Pfam" id="PF00107">
    <property type="entry name" value="ADH_zinc_N"/>
    <property type="match status" value="1"/>
</dbReference>
<accession>A0ABW8A9Y8</accession>
<dbReference type="InterPro" id="IPR013154">
    <property type="entry name" value="ADH-like_N"/>
</dbReference>